<comment type="subcellular location">
    <subcellularLocation>
        <location evidence="9">Cytoplasm</location>
    </subcellularLocation>
</comment>
<comment type="PTM">
    <text evidence="9">Is synthesized initially as an inactive proenzyme, which is activated by self-cleavage at a specific serine bond to produce a beta-subunit with a hydroxyl group at its C-terminus and an alpha-subunit with a pyruvoyl group at its N-terminus.</text>
</comment>
<evidence type="ECO:0000256" key="5">
    <source>
        <dbReference type="ARBA" id="ARBA00023145"/>
    </source>
</evidence>
<evidence type="ECO:0000256" key="9">
    <source>
        <dbReference type="HAMAP-Rule" id="MF_00446"/>
    </source>
</evidence>
<evidence type="ECO:0000313" key="12">
    <source>
        <dbReference type="Proteomes" id="UP000199623"/>
    </source>
</evidence>
<dbReference type="PANTHER" id="PTHR21012">
    <property type="entry name" value="ASPARTATE 1-DECARBOXYLASE"/>
    <property type="match status" value="1"/>
</dbReference>
<dbReference type="RefSeq" id="WP_090057674.1">
    <property type="nucleotide sequence ID" value="NZ_FNCC01000018.1"/>
</dbReference>
<evidence type="ECO:0000256" key="3">
    <source>
        <dbReference type="ARBA" id="ARBA00022793"/>
    </source>
</evidence>
<dbReference type="InterPro" id="IPR003190">
    <property type="entry name" value="Asp_decarbox"/>
</dbReference>
<dbReference type="GO" id="GO:0006523">
    <property type="term" value="P:alanine biosynthetic process"/>
    <property type="evidence" value="ECO:0007669"/>
    <property type="project" value="InterPro"/>
</dbReference>
<feature type="modified residue" description="Pyruvic acid (Ser)" evidence="9">
    <location>
        <position position="25"/>
    </location>
</feature>
<keyword evidence="8 9" id="KW-0670">Pyruvate</keyword>
<reference evidence="12" key="1">
    <citation type="submission" date="2016-10" db="EMBL/GenBank/DDBJ databases">
        <authorList>
            <person name="Varghese N."/>
            <person name="Submissions S."/>
        </authorList>
    </citation>
    <scope>NUCLEOTIDE SEQUENCE [LARGE SCALE GENOMIC DNA]</scope>
    <source>
        <strain evidence="12">CGMCC 4.3506</strain>
    </source>
</reference>
<dbReference type="GO" id="GO:0015940">
    <property type="term" value="P:pantothenate biosynthetic process"/>
    <property type="evidence" value="ECO:0007669"/>
    <property type="project" value="UniProtKB-UniRule"/>
</dbReference>
<feature type="compositionally biased region" description="Polar residues" evidence="10">
    <location>
        <begin position="131"/>
        <end position="141"/>
    </location>
</feature>
<sequence length="158" mass="16492">MFRTMLKSKIHRATVTQADLHYVGSVTVDEDLMEAADLLAGEQVAIVDVTNGARLETYVIPGERGSGVLGINGAAAHLVHPGDIVILIAYGQMDDAESRTYQPRVVFVDADNKVVDLGADPAHAPEGSGLVNGSTSAPSPASETVEATALDALIQAQN</sequence>
<dbReference type="SUPFAM" id="SSF50692">
    <property type="entry name" value="ADC-like"/>
    <property type="match status" value="1"/>
</dbReference>
<feature type="chain" id="PRO_5023336132" description="Aspartate 1-decarboxylase beta chain" evidence="9">
    <location>
        <begin position="1"/>
        <end position="24"/>
    </location>
</feature>
<feature type="active site" description="Proton donor" evidence="9">
    <location>
        <position position="58"/>
    </location>
</feature>
<dbReference type="Proteomes" id="UP000199623">
    <property type="component" value="Unassembled WGS sequence"/>
</dbReference>
<dbReference type="Gene3D" id="2.40.40.20">
    <property type="match status" value="1"/>
</dbReference>
<keyword evidence="2 9" id="KW-0566">Pantothenate biosynthesis</keyword>
<keyword evidence="4 9" id="KW-0068">Autocatalytic cleavage</keyword>
<comment type="similarity">
    <text evidence="9">Belongs to the PanD family.</text>
</comment>
<feature type="region of interest" description="Disordered" evidence="10">
    <location>
        <begin position="121"/>
        <end position="141"/>
    </location>
</feature>
<keyword evidence="6 9" id="KW-0456">Lyase</keyword>
<keyword evidence="1 9" id="KW-0963">Cytoplasm</keyword>
<comment type="catalytic activity">
    <reaction evidence="9">
        <text>L-aspartate + H(+) = beta-alanine + CO2</text>
        <dbReference type="Rhea" id="RHEA:19497"/>
        <dbReference type="ChEBI" id="CHEBI:15378"/>
        <dbReference type="ChEBI" id="CHEBI:16526"/>
        <dbReference type="ChEBI" id="CHEBI:29991"/>
        <dbReference type="ChEBI" id="CHEBI:57966"/>
        <dbReference type="EC" id="4.1.1.11"/>
    </reaction>
</comment>
<name>A0A1G8ANC2_9PSEU</name>
<dbReference type="CDD" id="cd06919">
    <property type="entry name" value="Asp_decarbox"/>
    <property type="match status" value="1"/>
</dbReference>
<dbReference type="InterPro" id="IPR009010">
    <property type="entry name" value="Asp_de-COase-like_dom_sf"/>
</dbReference>
<dbReference type="AlphaFoldDB" id="A0A1G8ANC2"/>
<proteinExistence type="inferred from homology"/>
<dbReference type="OrthoDB" id="9803983at2"/>
<dbReference type="EC" id="4.1.1.11" evidence="9"/>
<keyword evidence="3 9" id="KW-0210">Decarboxylase</keyword>
<gene>
    <name evidence="9" type="primary">panD</name>
    <name evidence="11" type="ORF">SAMN05216553_11810</name>
</gene>
<dbReference type="HAMAP" id="MF_00446">
    <property type="entry name" value="PanD"/>
    <property type="match status" value="1"/>
</dbReference>
<dbReference type="GO" id="GO:0004068">
    <property type="term" value="F:aspartate 1-decarboxylase activity"/>
    <property type="evidence" value="ECO:0007669"/>
    <property type="project" value="UniProtKB-UniRule"/>
</dbReference>
<comment type="function">
    <text evidence="9">Catalyzes the pyruvoyl-dependent decarboxylation of aspartate to produce beta-alanine.</text>
</comment>
<dbReference type="STRING" id="200378.SAMN05216553_11810"/>
<accession>A0A1G8ANC2</accession>
<feature type="binding site" evidence="9">
    <location>
        <position position="57"/>
    </location>
    <ligand>
        <name>substrate</name>
    </ligand>
</feature>
<evidence type="ECO:0000256" key="6">
    <source>
        <dbReference type="ARBA" id="ARBA00023239"/>
    </source>
</evidence>
<dbReference type="EMBL" id="FNCC01000018">
    <property type="protein sequence ID" value="SDH22458.1"/>
    <property type="molecule type" value="Genomic_DNA"/>
</dbReference>
<keyword evidence="5 9" id="KW-0865">Zymogen</keyword>
<dbReference type="NCBIfam" id="TIGR00223">
    <property type="entry name" value="panD"/>
    <property type="match status" value="1"/>
</dbReference>
<dbReference type="Pfam" id="PF02261">
    <property type="entry name" value="Asp_decarbox"/>
    <property type="match status" value="1"/>
</dbReference>
<comment type="pathway">
    <text evidence="9">Cofactor biosynthesis; (R)-pantothenate biosynthesis; beta-alanine from L-aspartate: step 1/1.</text>
</comment>
<organism evidence="11 12">
    <name type="scientific">Lentzea fradiae</name>
    <dbReference type="NCBI Taxonomy" id="200378"/>
    <lineage>
        <taxon>Bacteria</taxon>
        <taxon>Bacillati</taxon>
        <taxon>Actinomycetota</taxon>
        <taxon>Actinomycetes</taxon>
        <taxon>Pseudonocardiales</taxon>
        <taxon>Pseudonocardiaceae</taxon>
        <taxon>Lentzea</taxon>
    </lineage>
</organism>
<evidence type="ECO:0000256" key="2">
    <source>
        <dbReference type="ARBA" id="ARBA00022655"/>
    </source>
</evidence>
<keyword evidence="7 9" id="KW-0704">Schiff base</keyword>
<evidence type="ECO:0000256" key="1">
    <source>
        <dbReference type="ARBA" id="ARBA00022490"/>
    </source>
</evidence>
<dbReference type="PANTHER" id="PTHR21012:SF0">
    <property type="entry name" value="ASPARTATE 1-DECARBOXYLASE"/>
    <property type="match status" value="1"/>
</dbReference>
<feature type="chain" id="PRO_5023336133" description="Aspartate 1-decarboxylase alpha chain" evidence="9">
    <location>
        <begin position="25"/>
        <end position="158"/>
    </location>
</feature>
<keyword evidence="12" id="KW-1185">Reference proteome</keyword>
<comment type="subunit">
    <text evidence="9">Heterooctamer of four alpha and four beta subunits.</text>
</comment>
<dbReference type="UniPathway" id="UPA00028">
    <property type="reaction ID" value="UER00002"/>
</dbReference>
<evidence type="ECO:0000256" key="7">
    <source>
        <dbReference type="ARBA" id="ARBA00023270"/>
    </source>
</evidence>
<protein>
    <recommendedName>
        <fullName evidence="9">Aspartate 1-decarboxylase</fullName>
        <ecNumber evidence="9">4.1.1.11</ecNumber>
    </recommendedName>
    <alternativeName>
        <fullName evidence="9">Aspartate alpha-decarboxylase</fullName>
    </alternativeName>
    <component>
        <recommendedName>
            <fullName evidence="9">Aspartate 1-decarboxylase beta chain</fullName>
        </recommendedName>
    </component>
    <component>
        <recommendedName>
            <fullName evidence="9">Aspartate 1-decarboxylase alpha chain</fullName>
        </recommendedName>
    </component>
</protein>
<evidence type="ECO:0000313" key="11">
    <source>
        <dbReference type="EMBL" id="SDH22458.1"/>
    </source>
</evidence>
<evidence type="ECO:0000256" key="4">
    <source>
        <dbReference type="ARBA" id="ARBA00022813"/>
    </source>
</evidence>
<feature type="active site" description="Schiff-base intermediate with substrate; via pyruvic acid" evidence="9">
    <location>
        <position position="25"/>
    </location>
</feature>
<evidence type="ECO:0000256" key="10">
    <source>
        <dbReference type="SAM" id="MobiDB-lite"/>
    </source>
</evidence>
<feature type="binding site" evidence="9">
    <location>
        <begin position="73"/>
        <end position="75"/>
    </location>
    <ligand>
        <name>substrate</name>
    </ligand>
</feature>
<comment type="cofactor">
    <cofactor evidence="9">
        <name>pyruvate</name>
        <dbReference type="ChEBI" id="CHEBI:15361"/>
    </cofactor>
    <text evidence="9">Binds 1 pyruvoyl group covalently per subunit.</text>
</comment>
<evidence type="ECO:0000256" key="8">
    <source>
        <dbReference type="ARBA" id="ARBA00023317"/>
    </source>
</evidence>
<dbReference type="GO" id="GO:0005829">
    <property type="term" value="C:cytosol"/>
    <property type="evidence" value="ECO:0007669"/>
    <property type="project" value="TreeGrafter"/>
</dbReference>